<dbReference type="InterPro" id="IPR016035">
    <property type="entry name" value="Acyl_Trfase/lysoPLipase"/>
</dbReference>
<dbReference type="InterPro" id="IPR006162">
    <property type="entry name" value="Ppantetheine_attach_site"/>
</dbReference>
<evidence type="ECO:0000259" key="8">
    <source>
        <dbReference type="PROSITE" id="PS52004"/>
    </source>
</evidence>
<evidence type="ECO:0000313" key="11">
    <source>
        <dbReference type="Proteomes" id="UP000813444"/>
    </source>
</evidence>
<dbReference type="Pfam" id="PF00109">
    <property type="entry name" value="ketoacyl-synt"/>
    <property type="match status" value="1"/>
</dbReference>
<dbReference type="Pfam" id="PF00975">
    <property type="entry name" value="Thioesterase"/>
    <property type="match status" value="1"/>
</dbReference>
<dbReference type="SUPFAM" id="SSF52151">
    <property type="entry name" value="FabD/lysophospholipase-like"/>
    <property type="match status" value="1"/>
</dbReference>
<dbReference type="InterPro" id="IPR020841">
    <property type="entry name" value="PKS_Beta-ketoAc_synthase_dom"/>
</dbReference>
<dbReference type="GO" id="GO:0031177">
    <property type="term" value="F:phosphopantetheine binding"/>
    <property type="evidence" value="ECO:0007669"/>
    <property type="project" value="InterPro"/>
</dbReference>
<dbReference type="InterPro" id="IPR014043">
    <property type="entry name" value="Acyl_transferase_dom"/>
</dbReference>
<keyword evidence="4" id="KW-0511">Multifunctional enzyme</keyword>
<dbReference type="GO" id="GO:0044550">
    <property type="term" value="P:secondary metabolite biosynthetic process"/>
    <property type="evidence" value="ECO:0007669"/>
    <property type="project" value="TreeGrafter"/>
</dbReference>
<evidence type="ECO:0008006" key="12">
    <source>
        <dbReference type="Google" id="ProtNLM"/>
    </source>
</evidence>
<evidence type="ECO:0000256" key="5">
    <source>
        <dbReference type="PROSITE-ProRule" id="PRU01363"/>
    </source>
</evidence>
<dbReference type="SUPFAM" id="SSF47336">
    <property type="entry name" value="ACP-like"/>
    <property type="match status" value="2"/>
</dbReference>
<dbReference type="Gene3D" id="3.30.70.250">
    <property type="entry name" value="Malonyl-CoA ACP transacylase, ACP-binding"/>
    <property type="match status" value="1"/>
</dbReference>
<dbReference type="SMART" id="SM00823">
    <property type="entry name" value="PKS_PP"/>
    <property type="match status" value="2"/>
</dbReference>
<dbReference type="SUPFAM" id="SSF55048">
    <property type="entry name" value="Probable ACP-binding domain of malonyl-CoA ACP transacylase"/>
    <property type="match status" value="1"/>
</dbReference>
<dbReference type="Pfam" id="PF16073">
    <property type="entry name" value="SAT"/>
    <property type="match status" value="1"/>
</dbReference>
<dbReference type="GO" id="GO:0004315">
    <property type="term" value="F:3-oxoacyl-[acyl-carrier-protein] synthase activity"/>
    <property type="evidence" value="ECO:0007669"/>
    <property type="project" value="InterPro"/>
</dbReference>
<name>A0A8K0SZH0_9HYPO</name>
<dbReference type="Gene3D" id="3.40.47.10">
    <property type="match status" value="1"/>
</dbReference>
<dbReference type="SMART" id="SM00827">
    <property type="entry name" value="PKS_AT"/>
    <property type="match status" value="1"/>
</dbReference>
<protein>
    <recommendedName>
        <fullName evidence="12">Carrier domain-containing protein</fullName>
    </recommendedName>
</protein>
<feature type="active site" description="Proton acceptor; for dehydratase activity" evidence="5">
    <location>
        <position position="1327"/>
    </location>
</feature>
<dbReference type="InterPro" id="IPR049551">
    <property type="entry name" value="PKS_DH_C"/>
</dbReference>
<dbReference type="InterPro" id="IPR050091">
    <property type="entry name" value="PKS_NRPS_Biosynth_Enz"/>
</dbReference>
<dbReference type="Pfam" id="PF22621">
    <property type="entry name" value="CurL-like_PKS_C"/>
    <property type="match status" value="1"/>
</dbReference>
<evidence type="ECO:0000313" key="10">
    <source>
        <dbReference type="EMBL" id="KAH7322541.1"/>
    </source>
</evidence>
<dbReference type="Gene3D" id="3.40.50.1820">
    <property type="entry name" value="alpha/beta hydrolase"/>
    <property type="match status" value="1"/>
</dbReference>
<proteinExistence type="predicted"/>
<sequence length="2122" mass="229447">MSSTTTRDVLVFAGQGSNQYLASPSTAQNLRELLGEEHDATFQRFLDRCKDALHEELASLTPEEQSILGPEALEAFSDANSFLLPPQSFQSHALCETLNLYTYEILELLLLQCHQKNHHIIETSGICTGIIPAILAASYTSYLSKDFLQAAIEGFRLAFWIGLRASLHCRRVSGESWKESPSLLGVFGIKTEDVGEILRNYNVKVAPDARLRVSATFSDGNISIAGPGSSLDTFRHRISIDSVQCRWANVHAIYHGGDDMVYVMKEVLDDSKRRNITFPTWGSLHIPLRSVCDGTRWGPGAECQTSTLLEVALSSIFVDPVDWKEAGARLYQSSMSLLNSDSAASLRITGMGPGSRALVQSLKNLPAHPRLERVDNFTAALSQPRPDDIAVVGLSVNYPEGATQDSFWDVLKDGRSTVKEIPKSRFDMSQCYPDDPKKPRQGVNPKYGNFLDDPFAFDAAYFNISPREAKCIDPQQRLLLHGALEALDDAGYSPDSTPSFQKDTFGVYVGIATGDYVDNLRDDIDVYYSPGTLRAFLAGRISYAFKFKGPSMVIDTACSSSTVALYHACVALRSGECGAALVGGVNVISSPDMYCGLGRAHFLSPTGQCKPFDQAADGYCRSEGCGVVVLKKLSDAVREGDHIYGVIRGVGLNQCGTAKSITHPDHSTQASLVKTVLNMSRVTSDSINAVEAHGTGTQAGDFAELSSLSTIFGPRPPNDPLYLSSVKGHVGHSEAASGIAGLAKLLLMMEKKKIPPQGSYSKLNPRLEKLVAGRFHIPTKLQDWQKTSDSFVRRALLNNFGASGSNAALVVEEYAPRAVPRSQQALPVARPNRSHHVLNLSAKNESALKKQISNIASFIEENPSVTIEDLCYSANSRRQEYSPWKFSAVASSLTDLHQQLQSSEPAKVEAGQDRKVVFAFSGQGSVHAGMGADMIATVPLFESIVDECDKVLTENGFPAVKPFLKTKSMTLDAEVEVIISQCACFVLEYALATTWKTWGVKPDLVVGHSIGEFAAFAFAGALGLQQALLLVAKRAQMMTKSCQAQATGMLICKITAPEVASLLGNNNGEFAGVAVACMNSPQDFVLAGPLASLKQFSERCTADGRKSKLLPVPFGFHSAAMDPILDDLTALAAATPAKVPVLRMGSSLHGRVLEEGEVVEANYFVRHAREPVNFTGLVEMISQWGSGSDLTVMEIGPSPSTEGMFKQSMGSTKYAFVAALRPNQPSWMPTSSALRSLFLRNHTLNWRSVYEGTSAKFQKALPGYAVSPSTYFVPFRPPTAKVSQADIGDAQTQKPRFAFLTGAPESDGSVETFSTRMNQVSPWIKAHNVGGVPLCPASVYMEIVLQAAAHKGSIDSGMCIFEDITFGSPLVCSEDSESTELAVRTQLTAAGSADAYQYTTMSSSGQVLCSGRLRTSEKAKAASLDTISRKAVHAQRLKRSFGQGQGTETFTSRTIYDIIFPRVVQYSEPFLTLKHLTLDGSGLEGCGLFRLEALNETEGTYVSTPTFVDTLLHAAGFIANTHASTDTACICVNVEQAMVPSDSTDLYGKDLQVYCTIGDIGHSYVADAYALDPAGKLIAYVEGMCFKKMKLKPFQNHLARLVGNGVAAHAPQPQPVRKPVVAATAPAMEPPRRPASVHVDTHKINSLLRQVCGLDSNPASSTTLEELGMDSLLLIEFSELLRSQFQNISVSTHDVENCRTVGDLVKLIVESSDADDSSSTSESSLAPSNGTMDDPTHLGTEPITPPTPVTASEDSLIPLLKPLFVQICGLDPTAEYDGPLASLGVDSLLSIELIHEIRAKLGIEFDPHSEDISELSYTQLEELCVAKAMKKNQRGSAKQPSREQVSSSTEVKSSVTQKPSSNFPRVLQTAPGDDSHFYLFHDGSGLCTMYSRVASLEKNVYGVASLDAPVLQSADSGVRTMEDLATFYIQHTGMLTKPSVLLGGWSFGGVLAFEVARQLIRGGKTVEGVILVDSPAPVNHVGLPAEVISWVLSRGNDNGGRVVNTTAAQEARAKIGAQFTRHAGMLQNYQPKAFGSIPCVIIRCAEVIDTDKLCGVSYPWLSDLEAGNESIRLWEGLVGRKIPVLDLNCNHFDVFESRNIQETSAQLRNACGLIKEERKVVV</sequence>
<dbReference type="InterPro" id="IPR018201">
    <property type="entry name" value="Ketoacyl_synth_AS"/>
</dbReference>
<evidence type="ECO:0000256" key="4">
    <source>
        <dbReference type="ARBA" id="ARBA00023268"/>
    </source>
</evidence>
<comment type="caution">
    <text evidence="10">The sequence shown here is derived from an EMBL/GenBank/DDBJ whole genome shotgun (WGS) entry which is preliminary data.</text>
</comment>
<feature type="domain" description="Carrier" evidence="7">
    <location>
        <begin position="1635"/>
        <end position="1712"/>
    </location>
</feature>
<feature type="region of interest" description="C-terminal hotdog fold" evidence="5">
    <location>
        <begin position="1447"/>
        <end position="1595"/>
    </location>
</feature>
<dbReference type="InterPro" id="IPR020806">
    <property type="entry name" value="PKS_PP-bd"/>
</dbReference>
<dbReference type="InterPro" id="IPR009081">
    <property type="entry name" value="PP-bd_ACP"/>
</dbReference>
<dbReference type="InterPro" id="IPR036736">
    <property type="entry name" value="ACP-like_sf"/>
</dbReference>
<evidence type="ECO:0000259" key="9">
    <source>
        <dbReference type="PROSITE" id="PS52019"/>
    </source>
</evidence>
<keyword evidence="1" id="KW-0596">Phosphopantetheine</keyword>
<dbReference type="Pfam" id="PF21089">
    <property type="entry name" value="PKS_DH_N"/>
    <property type="match status" value="1"/>
</dbReference>
<dbReference type="OrthoDB" id="329835at2759"/>
<dbReference type="InterPro" id="IPR016039">
    <property type="entry name" value="Thiolase-like"/>
</dbReference>
<dbReference type="PROSITE" id="PS52004">
    <property type="entry name" value="KS3_2"/>
    <property type="match status" value="1"/>
</dbReference>
<dbReference type="Gene3D" id="1.10.1200.10">
    <property type="entry name" value="ACP-like"/>
    <property type="match status" value="2"/>
</dbReference>
<dbReference type="InterPro" id="IPR029058">
    <property type="entry name" value="AB_hydrolase_fold"/>
</dbReference>
<dbReference type="Pfam" id="PF14765">
    <property type="entry name" value="PS-DH"/>
    <property type="match status" value="1"/>
</dbReference>
<reference evidence="10" key="1">
    <citation type="journal article" date="2021" name="Nat. Commun.">
        <title>Genetic determinants of endophytism in the Arabidopsis root mycobiome.</title>
        <authorList>
            <person name="Mesny F."/>
            <person name="Miyauchi S."/>
            <person name="Thiergart T."/>
            <person name="Pickel B."/>
            <person name="Atanasova L."/>
            <person name="Karlsson M."/>
            <person name="Huettel B."/>
            <person name="Barry K.W."/>
            <person name="Haridas S."/>
            <person name="Chen C."/>
            <person name="Bauer D."/>
            <person name="Andreopoulos W."/>
            <person name="Pangilinan J."/>
            <person name="LaButti K."/>
            <person name="Riley R."/>
            <person name="Lipzen A."/>
            <person name="Clum A."/>
            <person name="Drula E."/>
            <person name="Henrissat B."/>
            <person name="Kohler A."/>
            <person name="Grigoriev I.V."/>
            <person name="Martin F.M."/>
            <person name="Hacquard S."/>
        </authorList>
    </citation>
    <scope>NUCLEOTIDE SEQUENCE</scope>
    <source>
        <strain evidence="10">MPI-CAGE-CH-0235</strain>
    </source>
</reference>
<feature type="region of interest" description="Disordered" evidence="6">
    <location>
        <begin position="1831"/>
        <end position="1864"/>
    </location>
</feature>
<evidence type="ECO:0000256" key="1">
    <source>
        <dbReference type="ARBA" id="ARBA00022450"/>
    </source>
</evidence>
<gene>
    <name evidence="10" type="ORF">B0I35DRAFT_407015</name>
</gene>
<feature type="compositionally biased region" description="Low complexity" evidence="6">
    <location>
        <begin position="1843"/>
        <end position="1858"/>
    </location>
</feature>
<evidence type="ECO:0000256" key="3">
    <source>
        <dbReference type="ARBA" id="ARBA00022679"/>
    </source>
</evidence>
<dbReference type="InterPro" id="IPR001031">
    <property type="entry name" value="Thioesterase"/>
</dbReference>
<dbReference type="PROSITE" id="PS50075">
    <property type="entry name" value="CARRIER"/>
    <property type="match status" value="1"/>
</dbReference>
<dbReference type="InterPro" id="IPR014031">
    <property type="entry name" value="Ketoacyl_synth_C"/>
</dbReference>
<feature type="active site" description="Proton donor; for dehydratase activity" evidence="5">
    <location>
        <position position="1509"/>
    </location>
</feature>
<dbReference type="InterPro" id="IPR020807">
    <property type="entry name" value="PKS_DH"/>
</dbReference>
<dbReference type="SUPFAM" id="SSF53901">
    <property type="entry name" value="Thiolase-like"/>
    <property type="match status" value="1"/>
</dbReference>
<evidence type="ECO:0000256" key="2">
    <source>
        <dbReference type="ARBA" id="ARBA00022553"/>
    </source>
</evidence>
<dbReference type="InterPro" id="IPR001227">
    <property type="entry name" value="Ac_transferase_dom_sf"/>
</dbReference>
<dbReference type="PANTHER" id="PTHR43775">
    <property type="entry name" value="FATTY ACID SYNTHASE"/>
    <property type="match status" value="1"/>
</dbReference>
<dbReference type="InterPro" id="IPR032088">
    <property type="entry name" value="SAT"/>
</dbReference>
<dbReference type="SMART" id="SM00826">
    <property type="entry name" value="PKS_DH"/>
    <property type="match status" value="1"/>
</dbReference>
<dbReference type="Pfam" id="PF02801">
    <property type="entry name" value="Ketoacyl-synt_C"/>
    <property type="match status" value="1"/>
</dbReference>
<keyword evidence="11" id="KW-1185">Reference proteome</keyword>
<dbReference type="Gene3D" id="3.30.70.3290">
    <property type="match status" value="1"/>
</dbReference>
<feature type="domain" description="PKS/mFAS DH" evidence="9">
    <location>
        <begin position="1298"/>
        <end position="1595"/>
    </location>
</feature>
<dbReference type="Gene3D" id="3.10.129.110">
    <property type="entry name" value="Polyketide synthase dehydratase"/>
    <property type="match status" value="1"/>
</dbReference>
<evidence type="ECO:0000256" key="6">
    <source>
        <dbReference type="SAM" id="MobiDB-lite"/>
    </source>
</evidence>
<keyword evidence="2" id="KW-0597">Phosphoprotein</keyword>
<keyword evidence="3" id="KW-0808">Transferase</keyword>
<dbReference type="PROSITE" id="PS52019">
    <property type="entry name" value="PKS_MFAS_DH"/>
    <property type="match status" value="1"/>
</dbReference>
<dbReference type="SUPFAM" id="SSF53474">
    <property type="entry name" value="alpha/beta-Hydrolases"/>
    <property type="match status" value="1"/>
</dbReference>
<dbReference type="InterPro" id="IPR042104">
    <property type="entry name" value="PKS_dehydratase_sf"/>
</dbReference>
<organism evidence="10 11">
    <name type="scientific">Stachybotrys elegans</name>
    <dbReference type="NCBI Taxonomy" id="80388"/>
    <lineage>
        <taxon>Eukaryota</taxon>
        <taxon>Fungi</taxon>
        <taxon>Dikarya</taxon>
        <taxon>Ascomycota</taxon>
        <taxon>Pezizomycotina</taxon>
        <taxon>Sordariomycetes</taxon>
        <taxon>Hypocreomycetidae</taxon>
        <taxon>Hypocreales</taxon>
        <taxon>Stachybotryaceae</taxon>
        <taxon>Stachybotrys</taxon>
    </lineage>
</organism>
<dbReference type="InterPro" id="IPR016036">
    <property type="entry name" value="Malonyl_transacylase_ACP-bd"/>
</dbReference>
<dbReference type="PANTHER" id="PTHR43775:SF37">
    <property type="entry name" value="SI:DKEY-61P9.11"/>
    <property type="match status" value="1"/>
</dbReference>
<dbReference type="PROSITE" id="PS00012">
    <property type="entry name" value="PHOSPHOPANTETHEINE"/>
    <property type="match status" value="1"/>
</dbReference>
<dbReference type="GO" id="GO:0006633">
    <property type="term" value="P:fatty acid biosynthetic process"/>
    <property type="evidence" value="ECO:0007669"/>
    <property type="project" value="InterPro"/>
</dbReference>
<dbReference type="Proteomes" id="UP000813444">
    <property type="component" value="Unassembled WGS sequence"/>
</dbReference>
<accession>A0A8K0SZH0</accession>
<dbReference type="GO" id="GO:0004312">
    <property type="term" value="F:fatty acid synthase activity"/>
    <property type="evidence" value="ECO:0007669"/>
    <property type="project" value="TreeGrafter"/>
</dbReference>
<dbReference type="Pfam" id="PF00698">
    <property type="entry name" value="Acyl_transf_1"/>
    <property type="match status" value="1"/>
</dbReference>
<dbReference type="InterPro" id="IPR049552">
    <property type="entry name" value="PKS_DH_N"/>
</dbReference>
<dbReference type="CDD" id="cd00833">
    <property type="entry name" value="PKS"/>
    <property type="match status" value="1"/>
</dbReference>
<dbReference type="PROSITE" id="PS00606">
    <property type="entry name" value="KS3_1"/>
    <property type="match status" value="1"/>
</dbReference>
<evidence type="ECO:0000259" key="7">
    <source>
        <dbReference type="PROSITE" id="PS50075"/>
    </source>
</evidence>
<dbReference type="InterPro" id="IPR014030">
    <property type="entry name" value="Ketoacyl_synth_N"/>
</dbReference>
<feature type="region of interest" description="N-terminal hotdog fold" evidence="5">
    <location>
        <begin position="1298"/>
        <end position="1420"/>
    </location>
</feature>
<dbReference type="SMART" id="SM00825">
    <property type="entry name" value="PKS_KS"/>
    <property type="match status" value="1"/>
</dbReference>
<feature type="region of interest" description="Disordered" evidence="6">
    <location>
        <begin position="1712"/>
        <end position="1751"/>
    </location>
</feature>
<dbReference type="InterPro" id="IPR049900">
    <property type="entry name" value="PKS_mFAS_DH"/>
</dbReference>
<dbReference type="EMBL" id="JAGPNK010000004">
    <property type="protein sequence ID" value="KAH7322541.1"/>
    <property type="molecule type" value="Genomic_DNA"/>
</dbReference>
<feature type="domain" description="Ketosynthase family 3 (KS3)" evidence="8">
    <location>
        <begin position="386"/>
        <end position="813"/>
    </location>
</feature>
<dbReference type="Pfam" id="PF00550">
    <property type="entry name" value="PP-binding"/>
    <property type="match status" value="2"/>
</dbReference>
<dbReference type="Gene3D" id="3.40.366.10">
    <property type="entry name" value="Malonyl-Coenzyme A Acyl Carrier Protein, domain 2"/>
    <property type="match status" value="2"/>
</dbReference>